<proteinExistence type="predicted"/>
<keyword evidence="2" id="KW-0560">Oxidoreductase</keyword>
<feature type="domain" description="Plastocyanin-like" evidence="4">
    <location>
        <begin position="324"/>
        <end position="419"/>
    </location>
</feature>
<comment type="caution">
    <text evidence="6">The sequence shown here is derived from an EMBL/GenBank/DDBJ whole genome shotgun (WGS) entry which is preliminary data.</text>
</comment>
<dbReference type="AlphaFoldDB" id="A0A4D4J928"/>
<dbReference type="PANTHER" id="PTHR11709:SF394">
    <property type="entry name" value="FI03373P-RELATED"/>
    <property type="match status" value="1"/>
</dbReference>
<evidence type="ECO:0000256" key="1">
    <source>
        <dbReference type="ARBA" id="ARBA00022723"/>
    </source>
</evidence>
<dbReference type="InterPro" id="IPR008972">
    <property type="entry name" value="Cupredoxin"/>
</dbReference>
<evidence type="ECO:0000256" key="2">
    <source>
        <dbReference type="ARBA" id="ARBA00023002"/>
    </source>
</evidence>
<sequence length="455" mass="48382">MRFPQRRRAFLVRMFRRGDPRTPRLIALGMAFVFATAGAGALAPAASAAVHTVPLSSLREHPGTLNVAVGDTVTWVNDLGDGSPQSVTGGVLNSPELPQGATYSYTFTGPGTYAYRSRFAQDLLGQVVVAGANPATGVLPPNILSPPNLPGVGGIAPVAGGDGQARDLGDGTQLAPYRVVDGVKVFTLDAAPMNLEVSPGKVRQAYAFNGLVPGPVIRVNEGDRIRVVVRNHLPEPTSVHWHGMQLPNDQDGVPDLTQQAIEPGQTYTYEFTAVSPGTHWYHSHMDGDQEGRGLYGALEVVPRGGDIPADRDYRLMIGDGPLGFVFNGKSFPSTTQLVARVGERVHIRLIGTGPEMIHPIHVHGGYFTVVAQDGRPLKVPQEMDTVNVGVGQTYDIIFVPQNPGKWMIHCHIFSHSESAQGMTGLVTILQVDPAAVPVPTLPSLPPILPGTTGQG</sequence>
<dbReference type="GO" id="GO:0005507">
    <property type="term" value="F:copper ion binding"/>
    <property type="evidence" value="ECO:0007669"/>
    <property type="project" value="InterPro"/>
</dbReference>
<dbReference type="CDD" id="cd04202">
    <property type="entry name" value="CuRO_D2_2dMcoN_like"/>
    <property type="match status" value="1"/>
</dbReference>
<dbReference type="InterPro" id="IPR045087">
    <property type="entry name" value="Cu-oxidase_fam"/>
</dbReference>
<feature type="domain" description="Plastocyanin-like" evidence="5">
    <location>
        <begin position="196"/>
        <end position="303"/>
    </location>
</feature>
<organism evidence="6 7">
    <name type="scientific">Gandjariella thermophila</name>
    <dbReference type="NCBI Taxonomy" id="1931992"/>
    <lineage>
        <taxon>Bacteria</taxon>
        <taxon>Bacillati</taxon>
        <taxon>Actinomycetota</taxon>
        <taxon>Actinomycetes</taxon>
        <taxon>Pseudonocardiales</taxon>
        <taxon>Pseudonocardiaceae</taxon>
        <taxon>Gandjariella</taxon>
    </lineage>
</organism>
<accession>A0A4D4J928</accession>
<evidence type="ECO:0008006" key="8">
    <source>
        <dbReference type="Google" id="ProtNLM"/>
    </source>
</evidence>
<protein>
    <recommendedName>
        <fullName evidence="8">Copper oxidase</fullName>
    </recommendedName>
</protein>
<evidence type="ECO:0000259" key="5">
    <source>
        <dbReference type="Pfam" id="PF07732"/>
    </source>
</evidence>
<dbReference type="InterPro" id="IPR011707">
    <property type="entry name" value="Cu-oxidase-like_N"/>
</dbReference>
<dbReference type="CDD" id="cd13860">
    <property type="entry name" value="CuRO_1_2dMco_1"/>
    <property type="match status" value="1"/>
</dbReference>
<dbReference type="Pfam" id="PF07731">
    <property type="entry name" value="Cu-oxidase_2"/>
    <property type="match status" value="1"/>
</dbReference>
<dbReference type="InterPro" id="IPR011706">
    <property type="entry name" value="Cu-oxidase_C"/>
</dbReference>
<dbReference type="SUPFAM" id="SSF49503">
    <property type="entry name" value="Cupredoxins"/>
    <property type="match status" value="3"/>
</dbReference>
<keyword evidence="7" id="KW-1185">Reference proteome</keyword>
<evidence type="ECO:0000256" key="3">
    <source>
        <dbReference type="ARBA" id="ARBA00023008"/>
    </source>
</evidence>
<evidence type="ECO:0000313" key="7">
    <source>
        <dbReference type="Proteomes" id="UP000298860"/>
    </source>
</evidence>
<dbReference type="EMBL" id="BJFL01000035">
    <property type="protein sequence ID" value="GDY33171.1"/>
    <property type="molecule type" value="Genomic_DNA"/>
</dbReference>
<evidence type="ECO:0000259" key="4">
    <source>
        <dbReference type="Pfam" id="PF07731"/>
    </source>
</evidence>
<dbReference type="Proteomes" id="UP000298860">
    <property type="component" value="Unassembled WGS sequence"/>
</dbReference>
<gene>
    <name evidence="6" type="ORF">GTS_48040</name>
</gene>
<dbReference type="Pfam" id="PF07732">
    <property type="entry name" value="Cu-oxidase_3"/>
    <property type="match status" value="1"/>
</dbReference>
<reference evidence="7" key="1">
    <citation type="submission" date="2019-04" db="EMBL/GenBank/DDBJ databases">
        <title>Draft genome sequence of Pseudonocardiaceae bacterium SL3-2-4.</title>
        <authorList>
            <person name="Ningsih F."/>
            <person name="Yokota A."/>
            <person name="Sakai Y."/>
            <person name="Nanatani K."/>
            <person name="Yabe S."/>
            <person name="Oetari A."/>
            <person name="Sjamsuridzal W."/>
        </authorList>
    </citation>
    <scope>NUCLEOTIDE SEQUENCE [LARGE SCALE GENOMIC DNA]</scope>
    <source>
        <strain evidence="7">SL3-2-4</strain>
    </source>
</reference>
<keyword evidence="1" id="KW-0479">Metal-binding</keyword>
<keyword evidence="3" id="KW-0186">Copper</keyword>
<dbReference type="Gene3D" id="2.60.40.420">
    <property type="entry name" value="Cupredoxins - blue copper proteins"/>
    <property type="match status" value="3"/>
</dbReference>
<dbReference type="GO" id="GO:0016491">
    <property type="term" value="F:oxidoreductase activity"/>
    <property type="evidence" value="ECO:0007669"/>
    <property type="project" value="UniProtKB-KW"/>
</dbReference>
<dbReference type="PANTHER" id="PTHR11709">
    <property type="entry name" value="MULTI-COPPER OXIDASE"/>
    <property type="match status" value="1"/>
</dbReference>
<evidence type="ECO:0000313" key="6">
    <source>
        <dbReference type="EMBL" id="GDY33171.1"/>
    </source>
</evidence>
<name>A0A4D4J928_9PSEU</name>